<dbReference type="GeneID" id="92513480"/>
<feature type="region of interest" description="Disordered" evidence="4">
    <location>
        <begin position="3141"/>
        <end position="3203"/>
    </location>
</feature>
<dbReference type="FunFam" id="2.160.20.10:FF:000182">
    <property type="entry name" value="Uncharacterized protein"/>
    <property type="match status" value="1"/>
</dbReference>
<keyword evidence="2" id="KW-0677">Repeat</keyword>
<evidence type="ECO:0000259" key="5">
    <source>
        <dbReference type="SMART" id="SM00722"/>
    </source>
</evidence>
<dbReference type="InterPro" id="IPR011050">
    <property type="entry name" value="Pectin_lyase_fold/virulence"/>
</dbReference>
<feature type="compositionally biased region" description="Low complexity" evidence="4">
    <location>
        <begin position="3286"/>
        <end position="3297"/>
    </location>
</feature>
<feature type="domain" description="Carbohydrate-binding/sugar hydrolysis" evidence="5">
    <location>
        <begin position="600"/>
        <end position="744"/>
    </location>
</feature>
<protein>
    <recommendedName>
        <fullName evidence="5">Carbohydrate-binding/sugar hydrolysis domain-containing protein</fullName>
    </recommendedName>
</protein>
<dbReference type="KEGG" id="lmat:92513480"/>
<dbReference type="EMBL" id="JAFEUZ010000027">
    <property type="protein sequence ID" value="KAG5475313.1"/>
    <property type="molecule type" value="Genomic_DNA"/>
</dbReference>
<feature type="domain" description="Carbohydrate-binding/sugar hydrolysis" evidence="5">
    <location>
        <begin position="1127"/>
        <end position="1244"/>
    </location>
</feature>
<accession>A0A836KRA5</accession>
<feature type="compositionally biased region" description="Low complexity" evidence="4">
    <location>
        <begin position="3264"/>
        <end position="3278"/>
    </location>
</feature>
<evidence type="ECO:0000256" key="3">
    <source>
        <dbReference type="ARBA" id="ARBA00022786"/>
    </source>
</evidence>
<dbReference type="OrthoDB" id="427974at2759"/>
<dbReference type="Pfam" id="PF13229">
    <property type="entry name" value="Beta_helix"/>
    <property type="match status" value="4"/>
</dbReference>
<keyword evidence="7" id="KW-1185">Reference proteome</keyword>
<evidence type="ECO:0000256" key="4">
    <source>
        <dbReference type="SAM" id="MobiDB-lite"/>
    </source>
</evidence>
<dbReference type="RefSeq" id="XP_067177578.1">
    <property type="nucleotide sequence ID" value="XM_067320968.1"/>
</dbReference>
<evidence type="ECO:0000256" key="1">
    <source>
        <dbReference type="ARBA" id="ARBA00004906"/>
    </source>
</evidence>
<feature type="compositionally biased region" description="Polar residues" evidence="4">
    <location>
        <begin position="3165"/>
        <end position="3184"/>
    </location>
</feature>
<dbReference type="Gene3D" id="2.160.20.10">
    <property type="entry name" value="Single-stranded right-handed beta-helix, Pectin lyase-like"/>
    <property type="match status" value="6"/>
</dbReference>
<dbReference type="Proteomes" id="UP000673552">
    <property type="component" value="Unassembled WGS sequence"/>
</dbReference>
<dbReference type="PANTHER" id="PTHR22990:SF32">
    <property type="entry name" value="RIGHT HANDED BETA HELIX DOMAIN-CONTAINING PROTEIN"/>
    <property type="match status" value="1"/>
</dbReference>
<dbReference type="PANTHER" id="PTHR22990">
    <property type="entry name" value="F-BOX ONLY PROTEIN"/>
    <property type="match status" value="1"/>
</dbReference>
<feature type="region of interest" description="Disordered" evidence="4">
    <location>
        <begin position="1304"/>
        <end position="1326"/>
    </location>
</feature>
<evidence type="ECO:0000313" key="7">
    <source>
        <dbReference type="Proteomes" id="UP000673552"/>
    </source>
</evidence>
<dbReference type="InterPro" id="IPR022441">
    <property type="entry name" value="Para_beta_helix_rpt-2"/>
</dbReference>
<name>A0A836KRA5_9TRYP</name>
<evidence type="ECO:0000313" key="6">
    <source>
        <dbReference type="EMBL" id="KAG5475313.1"/>
    </source>
</evidence>
<feature type="compositionally biased region" description="Polar residues" evidence="4">
    <location>
        <begin position="3141"/>
        <end position="3151"/>
    </location>
</feature>
<dbReference type="InterPro" id="IPR006626">
    <property type="entry name" value="PbH1"/>
</dbReference>
<organism evidence="6 7">
    <name type="scientific">Leishmania martiniquensis</name>
    <dbReference type="NCBI Taxonomy" id="1580590"/>
    <lineage>
        <taxon>Eukaryota</taxon>
        <taxon>Discoba</taxon>
        <taxon>Euglenozoa</taxon>
        <taxon>Kinetoplastea</taxon>
        <taxon>Metakinetoplastina</taxon>
        <taxon>Trypanosomatida</taxon>
        <taxon>Trypanosomatidae</taxon>
        <taxon>Leishmaniinae</taxon>
        <taxon>Leishmania</taxon>
    </lineage>
</organism>
<dbReference type="FunFam" id="2.160.20.10:FF:000089">
    <property type="entry name" value="Right_handed_beta_helix_region /Periplasmic_copper-binding_protein_(NosD)_-_putative"/>
    <property type="match status" value="1"/>
</dbReference>
<dbReference type="FunFam" id="2.160.20.10:FF:000188">
    <property type="entry name" value="Uncharacterized protein"/>
    <property type="match status" value="1"/>
</dbReference>
<feature type="region of interest" description="Disordered" evidence="4">
    <location>
        <begin position="1830"/>
        <end position="1850"/>
    </location>
</feature>
<reference evidence="7" key="1">
    <citation type="journal article" date="2021" name="Microbiol. Resour. Announc.">
        <title>LGAAP: Leishmaniinae Genome Assembly and Annotation Pipeline.</title>
        <authorList>
            <person name="Almutairi H."/>
            <person name="Urbaniak M.D."/>
            <person name="Bates M.D."/>
            <person name="Jariyapan N."/>
            <person name="Kwakye-Nuako G."/>
            <person name="Thomaz-Soccol V."/>
            <person name="Al-Salem W.S."/>
            <person name="Dillon R.J."/>
            <person name="Bates P.A."/>
            <person name="Gatherer D."/>
        </authorList>
    </citation>
    <scope>NUCLEOTIDE SEQUENCE [LARGE SCALE GENOMIC DNA]</scope>
</reference>
<dbReference type="InterPro" id="IPR006633">
    <property type="entry name" value="Carb-bd_sugar_hydrolysis-dom"/>
</dbReference>
<dbReference type="InterPro" id="IPR051550">
    <property type="entry name" value="SCF-Subunits/Alg-Epimerases"/>
</dbReference>
<dbReference type="GO" id="GO:0006511">
    <property type="term" value="P:ubiquitin-dependent protein catabolic process"/>
    <property type="evidence" value="ECO:0007669"/>
    <property type="project" value="TreeGrafter"/>
</dbReference>
<feature type="region of interest" description="Disordered" evidence="4">
    <location>
        <begin position="3226"/>
        <end position="3307"/>
    </location>
</feature>
<feature type="domain" description="Carbohydrate-binding/sugar hydrolysis" evidence="5">
    <location>
        <begin position="792"/>
        <end position="929"/>
    </location>
</feature>
<dbReference type="SMART" id="SM00722">
    <property type="entry name" value="CASH"/>
    <property type="match status" value="3"/>
</dbReference>
<keyword evidence="3" id="KW-0833">Ubl conjugation pathway</keyword>
<evidence type="ECO:0000256" key="2">
    <source>
        <dbReference type="ARBA" id="ARBA00022737"/>
    </source>
</evidence>
<dbReference type="InterPro" id="IPR012334">
    <property type="entry name" value="Pectin_lyas_fold"/>
</dbReference>
<comment type="pathway">
    <text evidence="1">Protein modification; protein ubiquitination.</text>
</comment>
<dbReference type="SUPFAM" id="SSF51126">
    <property type="entry name" value="Pectin lyase-like"/>
    <property type="match status" value="8"/>
</dbReference>
<dbReference type="NCBIfam" id="TIGR03804">
    <property type="entry name" value="para_beta_helix"/>
    <property type="match status" value="1"/>
</dbReference>
<gene>
    <name evidence="6" type="ORF">LSCM1_03426</name>
</gene>
<proteinExistence type="predicted"/>
<dbReference type="InterPro" id="IPR039448">
    <property type="entry name" value="Beta_helix"/>
</dbReference>
<comment type="caution">
    <text evidence="6">The sequence shown here is derived from an EMBL/GenBank/DDBJ whole genome shotgun (WGS) entry which is preliminary data.</text>
</comment>
<sequence>MHEEAGYAVVQRYSSWQKKKVRTIIVNAHAKNASHRSIADAIALAKPYDRIELTGGDYHESIAIQMPLELVASEGEDPHILSRSSTITIATNGIDVYMERIVVSSRSSSKLDAAIVAVAGNPILFRCHCTSVLIGGNAVAHLDECTVKESDTGVGIVVQESGGGIIKSSTIRNHRNVCFDIDTRGELTVTECTIDNNTGGDAMNISGAVSSISRDYGASYTSCSHVKVAHCHLSISSDTSSGTSGGASMSITGSACGIVLTQGAAPTIISNEFIEGEIGVLIEGPGTAQLKGNLIRCQRRCGILALVEDGFGYAQGHQTLRITGDNVLDRCRIGIDVQCFTTRASYVQQQSAAAAVAGGASGIGGPADVDLNLSVNGGSLSGADRFLADELPNPRQAFTWIPLQGSTPPPCSRDAASFPPLTSLTTPLVCVEGEWYALEKLRSSLQQLVTMTLQAYPTCLQPSFGIIGGTPMIATQGLSATSANPFADILNEMLGTQLSHRQDATPPPREMLQLRGNKGIDIINTKFSNCDVCAIRFGRQGYGLVGECIFEDCGTYAVVVDCAAHPLITGCRFVRSRGASILVSNFANPFIIGNEMSSGKRDGIQLAAMSRGLIVGNIITAHVGAGIRVVKHSQPLICANALSQNRKSGIAVAEGSKPTILFNSLAANLYAQVSCIGGADAFISHNRITSSTDAGIHIDSCSRCTVISNTINANGDGILVELDADPYVQDNDITSNARAGVRACNNALGVFVGNRILDNIGPNVLLAEGASSVFRANRIEGGSQGGVVVWNEGHGFFERNTIASNAIANVQVIGAYSEPEFLRNVISGSRSGCGVVCARSAGGNFLRNSIHGNFQCGVFIMDASNPTFRDNTIAREAVGVLVSDGGKGSLMHNLIKDCYGTGVLAQRQADPVFSNNKVTGCQMSGLHIAPDSVGLFERNDLTENDIGVQLGSSMDSAVIELHSAYVDGVDMDDQELSAIAQRSASRLVARRASAFSIKSETSVLRTIADASEQRQATLVRSALSVIRGNTITANLRGGVLLDAFPNGILEQNDIFQNNAYGIRGDATYAAARAQALLTTKLEATSHKSVMRPLPGKQHFSSAQLQTLMLIRANSIHGHDAANIFLDHFDGSAHETTITENTIYAAPCGVCVAHNSTVHSMSKNEVHTCMDGFGFASGGHGCYKANHIRDCAYSGVYISDMAHPDFTDANRIENCGFSGILVDVNGQGVFRNNTVRRCSTGVVVFCGPTTPFHVTHQEVMNAHILSSTSTFTENTIEENELHGVLLLSVISGCPLRSPLILSWDGDSGKSDQSSPMETTAGEPLHDAPTPYLGAVGGSVVARGNRLCATFQNNVIRRNRFMGVYHDRFEHWDLSAFDKVHAERKPSTEHFVKNAHGGYEVLLGTSQVLDNDDHQRQRQLKQVSLVENTITECSFGVGAGYGCHPYLQRNKIHHNTFFGLLLRFGSAVSAYANDICDNGLAGVYAASGAKGYIAKGSIESNNGWCRPEASRHASRSFTECIFTTSFFTQSMVSVVEENVRASTSSAGRLLRASRRAYEQMTRLAEVHAFTMTDALRYLAELVLASSGGLTLASGCAPSTLFDEARRTCSSAASVAEPSRRLLGGVALADYVDVSTADGGIGVWVQGGSRVTIEGNRIAKHQNSGVLITKGVLQHHSVLHKSFHMEEEKKANSRRATAASLSGSAKFAEVPSSSAVDIFSVQREAPPLACVEPGALFTSQMLCASGIFAAVQVATSNTFENLDASFASFLHHSLSLSSSGGLATEEKRQRVDSLHYAHIAGNVIRYNRDGMRVELFHRLQASASASGAAVAAASANSRHRRSDGDESSAVGLMPRAPKDASAQLPFQRERMAALLPKVNAVESSATLEAAVSVSPDDLDVIDCAYSTLDFTVVVEGNTVAQNRRYGVYAVHVVNVKCEDRLPSRSVLNESIAAEYDGIRSKLMLVQQAARVDVTLPFHVHAIKQKIGHGLFCKNDLFSNEKAQVYVTSRFVAVTQDGDRTLLQLDTTAAPSESNYASQVLIGVPVVASLLQLPPPGVLLWDQNKIHDAKSGVRLCGYLGPHSVRFQRNSFANIADDALCIEGHLACVTVGKGNVFEKNGVGIHVVQQQHIRLATCPAAAALLSLRTRIFFNTFRAAKGSSISLECVGGEVPLVYRNEFSGHMRGTAALFLRSEEDGGAAVVLGNAFSDNYIPVFLVGRSGSRVESAHNASFTLLENRFTRNHVGVIACSGAVATLERNLFDSNTRAGMEVMGMGTRPQIRQCVFREHRRDGDAADGLAAPARGSHQAWEVASVGSTARYPTQETLLLEWCNISLTLLPENARVLTATSEARLPVGLLIGPFTEPLVDACAFMNNDIGVDAVRDAACPTIASAGRKAHFEKCFFANHQVSGVLVRGSQGSAADSGGGGGSADKAGGAVDVSASLETEGTTVFEKCVFMENATAGGGGDVVAMGNGHATFRGNVFCGSVVGKARGLACFTQNSFITLSDGDGATLVGAGHDASASMGGAKVAAAAAVVIQEGGRILAQLNTIAHRKVGVQCMPGAEGIVTGNRVAQCVTGLLLEPFNRTDLIKNRVLDSVDCGAIAYGGRMVENVIIMAPTGVVVQHSSAYKGINAVPSHKRDALEFLCIRNSIVDCVTDGLLIATGGTFDGNSVSHCKNGINIVSPSSGGRAGSCPVIKNCNVYDNNVGVCMESESESTVRDNDIFDNELVGVSVAPTASGTLHDNRISSPMDQGAVEMPIEARVKSFGNVIRNQFSPAFQRGTRASRAKDYHLEQASLNREIRDLGSTVEEAHQSVEAVSRAMRSLQQELIRMHSRSTADYADVMTGPAGHALRVATVGASKTTAAVGSEKKDGRTVPAAHSIINVPSSSEEKSAAVAAAPRKRSLGAAGRQANSASARRISVAAAGARRQSKAGLLTKADPDGKATKNAAGADLKQVLIHVFANAQASPSADAIGQAVAGVLAKAPLSRYNFVSTISTTTSQLLQLLGGPRPMQPFLCVVAFDANFGDLGPSDRYALQLLHHSAGVSRLSKYRGATEVASITGSGGNDHPLELLSTSVGSNSGDVSNLFYTVLPRSFCKKIEESTNESGVMGVETYAAAHHPFCYTASVEEVLDALHEQMSTDMKASTASEANSRSRRSTMSGGRPYSSNSTLEGLPSNEGNNTSHGAPGRRRRSTISRGSSSGPALFTTEYVSTLFSQLTPEAFGFEPEKDARSMKKRKSLVSINTHEEGDLRGGANGARRGRRGSVPSRRSSTVSKTSGPGASTFRSRSSGAGSRGSNHATEASKKS</sequence>
<dbReference type="SMART" id="SM00710">
    <property type="entry name" value="PbH1"/>
    <property type="match status" value="36"/>
</dbReference>
<reference evidence="7" key="2">
    <citation type="journal article" date="2021" name="Sci. Data">
        <title>Chromosome-scale genome sequencing, assembly and annotation of six genomes from subfamily Leishmaniinae.</title>
        <authorList>
            <person name="Almutairi H."/>
            <person name="Urbaniak M.D."/>
            <person name="Bates M.D."/>
            <person name="Jariyapan N."/>
            <person name="Kwakye-Nuako G."/>
            <person name="Thomaz Soccol V."/>
            <person name="Al-Salem W.S."/>
            <person name="Dillon R.J."/>
            <person name="Bates P.A."/>
            <person name="Gatherer D."/>
        </authorList>
    </citation>
    <scope>NUCLEOTIDE SEQUENCE [LARGE SCALE GENOMIC DNA]</scope>
</reference>